<evidence type="ECO:0000313" key="2">
    <source>
        <dbReference type="EMBL" id="PVE42368.1"/>
    </source>
</evidence>
<sequence>MSMMNESVREAARRSVLCWLATVDADGQPNVSPKEVWAIADDAHVVVAHIASPVSARNIAQQPQVCVSFVDVFVQKGFKLKGAAHEVLADDPAFTRWAAPLLAMVGQRFAIQSVLVIRVTSVATIVAPSYRFYPDETTHASQTASAMRMYGVQPAKNLGPEK</sequence>
<dbReference type="Pfam" id="PF01243">
    <property type="entry name" value="PNPOx_N"/>
    <property type="match status" value="1"/>
</dbReference>
<accession>A0A2T7UCN5</accession>
<feature type="domain" description="Pyridoxamine 5'-phosphate oxidase N-terminal" evidence="1">
    <location>
        <begin position="5"/>
        <end position="112"/>
    </location>
</feature>
<dbReference type="EMBL" id="LFYT02000015">
    <property type="protein sequence ID" value="PVE42368.1"/>
    <property type="molecule type" value="Genomic_DNA"/>
</dbReference>
<dbReference type="InterPro" id="IPR012349">
    <property type="entry name" value="Split_barrel_FMN-bd"/>
</dbReference>
<dbReference type="OrthoDB" id="7867371at2"/>
<protein>
    <submittedName>
        <fullName evidence="2">Flavin-nucleotide-binding protein</fullName>
    </submittedName>
</protein>
<dbReference type="AlphaFoldDB" id="A0A2T7UCN5"/>
<dbReference type="PANTHER" id="PTHR40660:SF1">
    <property type="entry name" value="5'-PHOSPHATE OXIDASE PUTATIVE DOMAIN-CONTAINING PROTEIN-RELATED"/>
    <property type="match status" value="1"/>
</dbReference>
<keyword evidence="3" id="KW-1185">Reference proteome</keyword>
<name>A0A2T7UCN5_9BURK</name>
<dbReference type="Gene3D" id="2.30.110.10">
    <property type="entry name" value="Electron Transport, Fmn-binding Protein, Chain A"/>
    <property type="match status" value="1"/>
</dbReference>
<dbReference type="Proteomes" id="UP000037507">
    <property type="component" value="Unassembled WGS sequence"/>
</dbReference>
<dbReference type="SUPFAM" id="SSF50475">
    <property type="entry name" value="FMN-binding split barrel"/>
    <property type="match status" value="1"/>
</dbReference>
<gene>
    <name evidence="2" type="ORF">H663_012660</name>
</gene>
<organism evidence="2 3">
    <name type="scientific">Limnohabitans planktonicus II-D5</name>
    <dbReference type="NCBI Taxonomy" id="1293045"/>
    <lineage>
        <taxon>Bacteria</taxon>
        <taxon>Pseudomonadati</taxon>
        <taxon>Pseudomonadota</taxon>
        <taxon>Betaproteobacteria</taxon>
        <taxon>Burkholderiales</taxon>
        <taxon>Comamonadaceae</taxon>
        <taxon>Limnohabitans</taxon>
    </lineage>
</organism>
<dbReference type="PANTHER" id="PTHR40660">
    <property type="entry name" value="5'-PHOSPHATE OXIDASE PUTATIVE DOMAIN-CONTAINING PROTEIN-RELATED"/>
    <property type="match status" value="1"/>
</dbReference>
<dbReference type="InterPro" id="IPR011576">
    <property type="entry name" value="Pyridox_Oxase_N"/>
</dbReference>
<proteinExistence type="predicted"/>
<evidence type="ECO:0000259" key="1">
    <source>
        <dbReference type="Pfam" id="PF01243"/>
    </source>
</evidence>
<reference evidence="2" key="1">
    <citation type="submission" date="2017-04" db="EMBL/GenBank/DDBJ databases">
        <title>Unexpected and diverse lifestyles within the genus Limnohabitans.</title>
        <authorList>
            <person name="Kasalicky V."/>
            <person name="Mehrshad M."/>
            <person name="Andrei S.-A."/>
            <person name="Salcher M."/>
            <person name="Kratochvilova H."/>
            <person name="Simek K."/>
            <person name="Ghai R."/>
        </authorList>
    </citation>
    <scope>NUCLEOTIDE SEQUENCE [LARGE SCALE GENOMIC DNA]</scope>
    <source>
        <strain evidence="2">II-D5</strain>
    </source>
</reference>
<evidence type="ECO:0000313" key="3">
    <source>
        <dbReference type="Proteomes" id="UP000037507"/>
    </source>
</evidence>
<comment type="caution">
    <text evidence="2">The sequence shown here is derived from an EMBL/GenBank/DDBJ whole genome shotgun (WGS) entry which is preliminary data.</text>
</comment>
<dbReference type="STRING" id="1293045.H663_07910"/>